<evidence type="ECO:0000313" key="1">
    <source>
        <dbReference type="EMBL" id="KAJ9059887.1"/>
    </source>
</evidence>
<proteinExistence type="predicted"/>
<gene>
    <name evidence="1" type="ORF">DSO57_1036835</name>
</gene>
<comment type="caution">
    <text evidence="1">The sequence shown here is derived from an EMBL/GenBank/DDBJ whole genome shotgun (WGS) entry which is preliminary data.</text>
</comment>
<sequence length="119" mass="13417">MFKYTGSSLLLTFQKAFSRGKGSKSYKNPAAQFYIRGIPTDIEPHKVKELFSRKVPIHFCNVPKDSTGKHMGFCFVTLNQDQIDWFIKVVDKMVIDGKKLVVSPANGRVTIPIGRRNPG</sequence>
<dbReference type="Proteomes" id="UP001165960">
    <property type="component" value="Unassembled WGS sequence"/>
</dbReference>
<keyword evidence="2" id="KW-1185">Reference proteome</keyword>
<name>A0ACC2SBU9_9FUNG</name>
<protein>
    <submittedName>
        <fullName evidence="1">Uncharacterized protein</fullName>
    </submittedName>
</protein>
<evidence type="ECO:0000313" key="2">
    <source>
        <dbReference type="Proteomes" id="UP001165960"/>
    </source>
</evidence>
<dbReference type="EMBL" id="QTSX02005340">
    <property type="protein sequence ID" value="KAJ9059887.1"/>
    <property type="molecule type" value="Genomic_DNA"/>
</dbReference>
<accession>A0ACC2SBU9</accession>
<organism evidence="1 2">
    <name type="scientific">Entomophthora muscae</name>
    <dbReference type="NCBI Taxonomy" id="34485"/>
    <lineage>
        <taxon>Eukaryota</taxon>
        <taxon>Fungi</taxon>
        <taxon>Fungi incertae sedis</taxon>
        <taxon>Zoopagomycota</taxon>
        <taxon>Entomophthoromycotina</taxon>
        <taxon>Entomophthoromycetes</taxon>
        <taxon>Entomophthorales</taxon>
        <taxon>Entomophthoraceae</taxon>
        <taxon>Entomophthora</taxon>
    </lineage>
</organism>
<reference evidence="1" key="1">
    <citation type="submission" date="2022-04" db="EMBL/GenBank/DDBJ databases">
        <title>Genome of the entomopathogenic fungus Entomophthora muscae.</title>
        <authorList>
            <person name="Elya C."/>
            <person name="Lovett B.R."/>
            <person name="Lee E."/>
            <person name="Macias A.M."/>
            <person name="Hajek A.E."/>
            <person name="De Bivort B.L."/>
            <person name="Kasson M.T."/>
            <person name="De Fine Licht H.H."/>
            <person name="Stajich J.E."/>
        </authorList>
    </citation>
    <scope>NUCLEOTIDE SEQUENCE</scope>
    <source>
        <strain evidence="1">Berkeley</strain>
    </source>
</reference>